<dbReference type="CDD" id="cd01745">
    <property type="entry name" value="GATase1_2"/>
    <property type="match status" value="1"/>
</dbReference>
<dbReference type="InterPro" id="IPR044668">
    <property type="entry name" value="PuuD-like"/>
</dbReference>
<dbReference type="PANTHER" id="PTHR43235">
    <property type="entry name" value="GLUTAMINE AMIDOTRANSFERASE PB2B2.05-RELATED"/>
    <property type="match status" value="1"/>
</dbReference>
<protein>
    <submittedName>
        <fullName evidence="1">Gamma-glutamyl-gamma-aminobutyrate hydrolase</fullName>
    </submittedName>
</protein>
<dbReference type="Gene3D" id="3.40.50.880">
    <property type="match status" value="1"/>
</dbReference>
<dbReference type="InterPro" id="IPR029062">
    <property type="entry name" value="Class_I_gatase-like"/>
</dbReference>
<comment type="caution">
    <text evidence="1">The sequence shown here is derived from an EMBL/GenBank/DDBJ whole genome shotgun (WGS) entry which is preliminary data.</text>
</comment>
<dbReference type="PROSITE" id="PS51273">
    <property type="entry name" value="GATASE_TYPE_1"/>
    <property type="match status" value="1"/>
</dbReference>
<dbReference type="Proteomes" id="UP001500851">
    <property type="component" value="Unassembled WGS sequence"/>
</dbReference>
<evidence type="ECO:0000313" key="1">
    <source>
        <dbReference type="EMBL" id="GAA1779295.1"/>
    </source>
</evidence>
<organism evidence="1 2">
    <name type="scientific">Leucobacter iarius</name>
    <dbReference type="NCBI Taxonomy" id="333963"/>
    <lineage>
        <taxon>Bacteria</taxon>
        <taxon>Bacillati</taxon>
        <taxon>Actinomycetota</taxon>
        <taxon>Actinomycetes</taxon>
        <taxon>Micrococcales</taxon>
        <taxon>Microbacteriaceae</taxon>
        <taxon>Leucobacter</taxon>
    </lineage>
</organism>
<dbReference type="SUPFAM" id="SSF52317">
    <property type="entry name" value="Class I glutamine amidotransferase-like"/>
    <property type="match status" value="1"/>
</dbReference>
<dbReference type="GO" id="GO:0016787">
    <property type="term" value="F:hydrolase activity"/>
    <property type="evidence" value="ECO:0007669"/>
    <property type="project" value="UniProtKB-KW"/>
</dbReference>
<dbReference type="Pfam" id="PF07722">
    <property type="entry name" value="Peptidase_C26"/>
    <property type="match status" value="1"/>
</dbReference>
<sequence>MTGRAGAPLIGFVTDRKVSSSGAWQRILTDGIPHSYPRAVELAGGAPLLFPALETHLADPGRLLDRIDGLLLPGGRDLDAALYGQEAHVENDPPLRVRDELEIALAREAIRRGIPVLGICRGLQVLNVALGGSLVQHLGDTTDPVPHRDLVGTFTAHPVEIRNGTRLRRIIGSPRIEIASHHHQSVGVLGAGLVATAFAPDGVIEAAETDDGSFVVGVQWHPEERLDPESLRLLRALVDAARPTVA</sequence>
<gene>
    <name evidence="1" type="ORF">GCM10009768_05220</name>
</gene>
<accession>A0ABP4XII3</accession>
<keyword evidence="1" id="KW-0378">Hydrolase</keyword>
<dbReference type="InterPro" id="IPR011697">
    <property type="entry name" value="Peptidase_C26"/>
</dbReference>
<proteinExistence type="predicted"/>
<keyword evidence="2" id="KW-1185">Reference proteome</keyword>
<dbReference type="EMBL" id="BAAAOB010000001">
    <property type="protein sequence ID" value="GAA1779295.1"/>
    <property type="molecule type" value="Genomic_DNA"/>
</dbReference>
<dbReference type="PANTHER" id="PTHR43235:SF1">
    <property type="entry name" value="GLUTAMINE AMIDOTRANSFERASE PB2B2.05-RELATED"/>
    <property type="match status" value="1"/>
</dbReference>
<reference evidence="2" key="1">
    <citation type="journal article" date="2019" name="Int. J. Syst. Evol. Microbiol.">
        <title>The Global Catalogue of Microorganisms (GCM) 10K type strain sequencing project: providing services to taxonomists for standard genome sequencing and annotation.</title>
        <authorList>
            <consortium name="The Broad Institute Genomics Platform"/>
            <consortium name="The Broad Institute Genome Sequencing Center for Infectious Disease"/>
            <person name="Wu L."/>
            <person name="Ma J."/>
        </authorList>
    </citation>
    <scope>NUCLEOTIDE SEQUENCE [LARGE SCALE GENOMIC DNA]</scope>
    <source>
        <strain evidence="2">JCM 14736</strain>
    </source>
</reference>
<name>A0ABP4XII3_9MICO</name>
<evidence type="ECO:0000313" key="2">
    <source>
        <dbReference type="Proteomes" id="UP001500851"/>
    </source>
</evidence>